<organism evidence="1">
    <name type="scientific">marine sediment metagenome</name>
    <dbReference type="NCBI Taxonomy" id="412755"/>
    <lineage>
        <taxon>unclassified sequences</taxon>
        <taxon>metagenomes</taxon>
        <taxon>ecological metagenomes</taxon>
    </lineage>
</organism>
<dbReference type="SUPFAM" id="SSF117130">
    <property type="entry name" value="CsrA-like"/>
    <property type="match status" value="1"/>
</dbReference>
<evidence type="ECO:0000313" key="1">
    <source>
        <dbReference type="EMBL" id="KKN81103.1"/>
    </source>
</evidence>
<gene>
    <name evidence="1" type="ORF">LCGC14_0323220</name>
</gene>
<name>A0A0F9WQT1_9ZZZZ</name>
<protein>
    <recommendedName>
        <fullName evidence="2">Carbon storage regulator</fullName>
    </recommendedName>
</protein>
<dbReference type="Pfam" id="PF02599">
    <property type="entry name" value="CsrA"/>
    <property type="match status" value="1"/>
</dbReference>
<dbReference type="GO" id="GO:0006402">
    <property type="term" value="P:mRNA catabolic process"/>
    <property type="evidence" value="ECO:0007669"/>
    <property type="project" value="InterPro"/>
</dbReference>
<comment type="caution">
    <text evidence="1">The sequence shown here is derived from an EMBL/GenBank/DDBJ whole genome shotgun (WGS) entry which is preliminary data.</text>
</comment>
<dbReference type="Gene3D" id="2.60.40.4380">
    <property type="entry name" value="Translational regulator CsrA"/>
    <property type="match status" value="1"/>
</dbReference>
<proteinExistence type="predicted"/>
<dbReference type="GO" id="GO:0003723">
    <property type="term" value="F:RNA binding"/>
    <property type="evidence" value="ECO:0007669"/>
    <property type="project" value="InterPro"/>
</dbReference>
<dbReference type="InterPro" id="IPR036107">
    <property type="entry name" value="CsrA_sf"/>
</dbReference>
<sequence length="77" mass="8558">MLVITREPGQSIKIGPDIIVTIGRIRGQSVRLCIVAPPEIGIVREDEPPPVKFQQAIFNVPDNDGHMKRRSNMPDAE</sequence>
<dbReference type="GO" id="GO:0006109">
    <property type="term" value="P:regulation of carbohydrate metabolic process"/>
    <property type="evidence" value="ECO:0007669"/>
    <property type="project" value="InterPro"/>
</dbReference>
<accession>A0A0F9WQT1</accession>
<dbReference type="AlphaFoldDB" id="A0A0F9WQT1"/>
<reference evidence="1" key="1">
    <citation type="journal article" date="2015" name="Nature">
        <title>Complex archaea that bridge the gap between prokaryotes and eukaryotes.</title>
        <authorList>
            <person name="Spang A."/>
            <person name="Saw J.H."/>
            <person name="Jorgensen S.L."/>
            <person name="Zaremba-Niedzwiedzka K."/>
            <person name="Martijn J."/>
            <person name="Lind A.E."/>
            <person name="van Eijk R."/>
            <person name="Schleper C."/>
            <person name="Guy L."/>
            <person name="Ettema T.J."/>
        </authorList>
    </citation>
    <scope>NUCLEOTIDE SEQUENCE</scope>
</reference>
<dbReference type="EMBL" id="LAZR01000220">
    <property type="protein sequence ID" value="KKN81103.1"/>
    <property type="molecule type" value="Genomic_DNA"/>
</dbReference>
<evidence type="ECO:0008006" key="2">
    <source>
        <dbReference type="Google" id="ProtNLM"/>
    </source>
</evidence>
<dbReference type="InterPro" id="IPR003751">
    <property type="entry name" value="CsrA"/>
</dbReference>